<dbReference type="PROSITE" id="PS00382">
    <property type="entry name" value="CLP_PROTEASE_HIS"/>
    <property type="match status" value="1"/>
</dbReference>
<dbReference type="EC" id="3.4.21.92" evidence="8 11"/>
<keyword evidence="3 8" id="KW-0645">Protease</keyword>
<keyword evidence="13" id="KW-0150">Chloroplast</keyword>
<proteinExistence type="inferred from homology"/>
<evidence type="ECO:0000256" key="5">
    <source>
        <dbReference type="ARBA" id="ARBA00022825"/>
    </source>
</evidence>
<feature type="active site" evidence="9">
    <location>
        <position position="101"/>
    </location>
</feature>
<evidence type="ECO:0000256" key="6">
    <source>
        <dbReference type="ARBA" id="ARBA00034021"/>
    </source>
</evidence>
<evidence type="ECO:0000256" key="12">
    <source>
        <dbReference type="RuleBase" id="RU003567"/>
    </source>
</evidence>
<dbReference type="PRINTS" id="PR00127">
    <property type="entry name" value="CLPPROTEASEP"/>
</dbReference>
<keyword evidence="4 8" id="KW-0378">Hydrolase</keyword>
<evidence type="ECO:0000256" key="10">
    <source>
        <dbReference type="PROSITE-ProRule" id="PRU10086"/>
    </source>
</evidence>
<dbReference type="PANTHER" id="PTHR10381">
    <property type="entry name" value="ATP-DEPENDENT CLP PROTEASE PROTEOLYTIC SUBUNIT"/>
    <property type="match status" value="1"/>
</dbReference>
<keyword evidence="5 8" id="KW-0720">Serine protease</keyword>
<dbReference type="EMBL" id="KT428296">
    <property type="protein sequence ID" value="ALQ11524.1"/>
    <property type="molecule type" value="Genomic_DNA"/>
</dbReference>
<protein>
    <recommendedName>
        <fullName evidence="8 12">ATP-dependent Clp protease proteolytic subunit</fullName>
        <ecNumber evidence="8 11">3.4.21.92</ecNumber>
    </recommendedName>
    <alternativeName>
        <fullName evidence="8">Endopeptidase Clp</fullName>
    </alternativeName>
</protein>
<evidence type="ECO:0000256" key="2">
    <source>
        <dbReference type="ARBA" id="ARBA00022640"/>
    </source>
</evidence>
<dbReference type="GO" id="GO:0004252">
    <property type="term" value="F:serine-type endopeptidase activity"/>
    <property type="evidence" value="ECO:0007669"/>
    <property type="project" value="UniProtKB-UniRule"/>
</dbReference>
<comment type="subunit">
    <text evidence="8">Component of the chloroplastic Clp protease core complex.</text>
</comment>
<name>A0A0S2XIF8_9FABA</name>
<dbReference type="PROSITE" id="PS00381">
    <property type="entry name" value="CLP_PROTEASE_SER"/>
    <property type="match status" value="1"/>
</dbReference>
<dbReference type="FunFam" id="3.90.226.10:FF:000006">
    <property type="entry name" value="ATP-dependent Clp protease proteolytic subunit"/>
    <property type="match status" value="1"/>
</dbReference>
<dbReference type="AlphaFoldDB" id="A0A0S2XIF8"/>
<dbReference type="RefSeq" id="YP_009193099.1">
    <property type="nucleotide sequence ID" value="NC_028732.1"/>
</dbReference>
<reference evidence="13" key="1">
    <citation type="journal article" date="2015" name="Sci. Rep.">
        <title>Mimosoid legume plastome evolution: IR expansion, tandem repeat expansions, and accelerated rate of evolution in clpP.</title>
        <authorList>
            <person name="Dugas D.V."/>
            <person name="Hernandez D."/>
            <person name="Koenen E.J."/>
            <person name="Schwarz E."/>
            <person name="Straub S."/>
            <person name="Hughes C.E."/>
            <person name="Jansen R.K."/>
            <person name="Nageswara-Rao M."/>
            <person name="Staats M."/>
            <person name="Trujillo J.T."/>
            <person name="Hajrah N.H."/>
            <person name="Alharbi N.S."/>
            <person name="Al-Malki A.L."/>
            <person name="Sabir J.S."/>
            <person name="Bailey C.D."/>
        </authorList>
    </citation>
    <scope>NUCLEOTIDE SEQUENCE</scope>
</reference>
<sequence length="199" mass="22149">MPVGVPKVPFRGPGDDEATWVDLYNRLYRERLLFLCQKVDNAVSNQLMGIMTYLNLEDPTKDIYLFINSPGGWILPGIALHDMMQVVKSDVQTICVGIAASMGSFILTAGEITKRTAFPHARVMMHQPMADLIEKSAMGEYVLELNEVGYIRNSIINIYVQRTGQPAWIISEDLDRDIFMSAEEAKTHGIVDLIGAGGE</sequence>
<evidence type="ECO:0000256" key="9">
    <source>
        <dbReference type="PROSITE-ProRule" id="PRU10085"/>
    </source>
</evidence>
<evidence type="ECO:0000256" key="1">
    <source>
        <dbReference type="ARBA" id="ARBA00007039"/>
    </source>
</evidence>
<dbReference type="InterPro" id="IPR029045">
    <property type="entry name" value="ClpP/crotonase-like_dom_sf"/>
</dbReference>
<dbReference type="InterPro" id="IPR018215">
    <property type="entry name" value="ClpP_Ser_AS"/>
</dbReference>
<comment type="catalytic activity">
    <reaction evidence="6 8 10">
        <text>Hydrolysis of proteins to small peptides in the presence of ATP and magnesium. alpha-casein is the usual test substrate. In the absence of ATP, only oligopeptides shorter than five residues are hydrolyzed (such as succinyl-Leu-Tyr-|-NHMec, and Leu-Tyr-Leu-|-Tyr-Trp, in which cleavage of the -Tyr-|-Leu- and -Tyr-|-Trp bonds also occurs).</text>
        <dbReference type="EC" id="3.4.21.92"/>
    </reaction>
</comment>
<dbReference type="PANTHER" id="PTHR10381:SF15">
    <property type="entry name" value="CHLOROPLASTIC ATP-DEPENDENT CLP PROTEASE PROTEOLYTIC SUBUNIT 1"/>
    <property type="match status" value="1"/>
</dbReference>
<dbReference type="InterPro" id="IPR023562">
    <property type="entry name" value="ClpP/TepA"/>
</dbReference>
<evidence type="ECO:0000313" key="13">
    <source>
        <dbReference type="EMBL" id="ALQ11524.1"/>
    </source>
</evidence>
<geneLocation type="chloroplast" evidence="13"/>
<organism evidence="13">
    <name type="scientific">Inga leiocalycina</name>
    <dbReference type="NCBI Taxonomy" id="486065"/>
    <lineage>
        <taxon>Eukaryota</taxon>
        <taxon>Viridiplantae</taxon>
        <taxon>Streptophyta</taxon>
        <taxon>Embryophyta</taxon>
        <taxon>Tracheophyta</taxon>
        <taxon>Spermatophyta</taxon>
        <taxon>Magnoliopsida</taxon>
        <taxon>eudicotyledons</taxon>
        <taxon>Gunneridae</taxon>
        <taxon>Pentapetalae</taxon>
        <taxon>rosids</taxon>
        <taxon>fabids</taxon>
        <taxon>Fabales</taxon>
        <taxon>Fabaceae</taxon>
        <taxon>Caesalpinioideae</taxon>
        <taxon>mimosoid clade</taxon>
        <taxon>Ingeae</taxon>
        <taxon>Inga</taxon>
    </lineage>
</organism>
<evidence type="ECO:0000256" key="7">
    <source>
        <dbReference type="ARBA" id="ARBA00055217"/>
    </source>
</evidence>
<dbReference type="GO" id="GO:0051117">
    <property type="term" value="F:ATPase binding"/>
    <property type="evidence" value="ECO:0007669"/>
    <property type="project" value="TreeGrafter"/>
</dbReference>
<dbReference type="GO" id="GO:0004176">
    <property type="term" value="F:ATP-dependent peptidase activity"/>
    <property type="evidence" value="ECO:0007669"/>
    <property type="project" value="InterPro"/>
</dbReference>
<dbReference type="GO" id="GO:0009368">
    <property type="term" value="C:endopeptidase Clp complex"/>
    <property type="evidence" value="ECO:0007669"/>
    <property type="project" value="TreeGrafter"/>
</dbReference>
<dbReference type="CDD" id="cd07017">
    <property type="entry name" value="S14_ClpP_2"/>
    <property type="match status" value="1"/>
</dbReference>
<dbReference type="GO" id="GO:0009570">
    <property type="term" value="C:chloroplast stroma"/>
    <property type="evidence" value="ECO:0007669"/>
    <property type="project" value="UniProtKB-SubCell"/>
</dbReference>
<dbReference type="HAMAP" id="MF_00444">
    <property type="entry name" value="ClpP"/>
    <property type="match status" value="1"/>
</dbReference>
<reference evidence="13" key="2">
    <citation type="submission" date="2015-08" db="EMBL/GenBank/DDBJ databases">
        <authorList>
            <person name="Babu N.S."/>
            <person name="Beckwith C.J."/>
            <person name="Beseler K.G."/>
            <person name="Brison A."/>
            <person name="Carone J.V."/>
            <person name="Caskin T.P."/>
            <person name="Diamond M."/>
            <person name="Durham M.E."/>
            <person name="Foxe J.M."/>
            <person name="Go M."/>
            <person name="Henderson B.A."/>
            <person name="Jones I.B."/>
            <person name="McGettigan J.A."/>
            <person name="Micheletti S.J."/>
            <person name="Nasrallah M.E."/>
            <person name="Ortiz D."/>
            <person name="Piller C.R."/>
            <person name="Privatt S.R."/>
            <person name="Schneider S.L."/>
            <person name="Sharp S."/>
            <person name="Smith T.C."/>
            <person name="Stanton J.D."/>
            <person name="Ullery H.E."/>
            <person name="Wilson R.J."/>
            <person name="Serrano M.G."/>
            <person name="Buck G."/>
            <person name="Lee V."/>
            <person name="Wang Y."/>
            <person name="Carvalho R."/>
            <person name="Voegtly L."/>
            <person name="Shi R."/>
            <person name="Duckworth R."/>
            <person name="Johnson A."/>
            <person name="Loviza R."/>
            <person name="Walstead R."/>
            <person name="Shah Z."/>
            <person name="Kiflezghi M."/>
            <person name="Wade K."/>
            <person name="Ball S.L."/>
            <person name="Bradley K.W."/>
            <person name="Asai D.J."/>
            <person name="Bowman C.A."/>
            <person name="Russell D.A."/>
            <person name="Pope W.H."/>
            <person name="Jacobs-Sera D."/>
            <person name="Hendrix R.W."/>
            <person name="Hatfull G.F."/>
        </authorList>
    </citation>
    <scope>NUCLEOTIDE SEQUENCE</scope>
</reference>
<feature type="active site" description="Nucleophile" evidence="8">
    <location>
        <position position="101"/>
    </location>
</feature>
<evidence type="ECO:0000256" key="11">
    <source>
        <dbReference type="RuleBase" id="RU000549"/>
    </source>
</evidence>
<evidence type="ECO:0000256" key="3">
    <source>
        <dbReference type="ARBA" id="ARBA00022670"/>
    </source>
</evidence>
<evidence type="ECO:0000256" key="8">
    <source>
        <dbReference type="HAMAP-Rule" id="MF_00444"/>
    </source>
</evidence>
<gene>
    <name evidence="8 13" type="primary">clpP</name>
</gene>
<dbReference type="GO" id="GO:0006515">
    <property type="term" value="P:protein quality control for misfolded or incompletely synthesized proteins"/>
    <property type="evidence" value="ECO:0007669"/>
    <property type="project" value="TreeGrafter"/>
</dbReference>
<dbReference type="InterPro" id="IPR033135">
    <property type="entry name" value="ClpP_His_AS"/>
</dbReference>
<evidence type="ECO:0000256" key="4">
    <source>
        <dbReference type="ARBA" id="ARBA00022801"/>
    </source>
</evidence>
<comment type="subcellular location">
    <subcellularLocation>
        <location evidence="8">Plastid</location>
        <location evidence="8">Chloroplast stroma</location>
    </subcellularLocation>
</comment>
<dbReference type="GeneID" id="26522311"/>
<dbReference type="Pfam" id="PF00574">
    <property type="entry name" value="CLP_protease"/>
    <property type="match status" value="1"/>
</dbReference>
<dbReference type="Gene3D" id="3.90.226.10">
    <property type="entry name" value="2-enoyl-CoA Hydratase, Chain A, domain 1"/>
    <property type="match status" value="1"/>
</dbReference>
<accession>A0A0S2XIF8</accession>
<feature type="active site" evidence="8 10">
    <location>
        <position position="126"/>
    </location>
</feature>
<dbReference type="SUPFAM" id="SSF52096">
    <property type="entry name" value="ClpP/crotonase"/>
    <property type="match status" value="1"/>
</dbReference>
<comment type="similarity">
    <text evidence="1 8 12">Belongs to the peptidase S14 family.</text>
</comment>
<comment type="function">
    <text evidence="7 8">Cleaves peptides in various proteins in a process that requires ATP hydrolysis. Has a chymotrypsin-like activity. Plays a major role in the degradation of misfolded proteins.</text>
</comment>
<keyword evidence="2 13" id="KW-0934">Plastid</keyword>
<dbReference type="InterPro" id="IPR001907">
    <property type="entry name" value="ClpP"/>
</dbReference>